<dbReference type="OrthoDB" id="9811735at2"/>
<dbReference type="InterPro" id="IPR000089">
    <property type="entry name" value="Biotin_lipoyl"/>
</dbReference>
<evidence type="ECO:0000313" key="5">
    <source>
        <dbReference type="Proteomes" id="UP000236732"/>
    </source>
</evidence>
<dbReference type="SUPFAM" id="SSF51230">
    <property type="entry name" value="Single hybrid motif"/>
    <property type="match status" value="1"/>
</dbReference>
<dbReference type="CDD" id="cd06850">
    <property type="entry name" value="biotinyl_domain"/>
    <property type="match status" value="1"/>
</dbReference>
<feature type="domain" description="Lipoyl-binding" evidence="3">
    <location>
        <begin position="73"/>
        <end position="146"/>
    </location>
</feature>
<dbReference type="Pfam" id="PF00364">
    <property type="entry name" value="Biotin_lipoyl"/>
    <property type="match status" value="1"/>
</dbReference>
<dbReference type="InterPro" id="IPR011053">
    <property type="entry name" value="Single_hybrid_motif"/>
</dbReference>
<dbReference type="Proteomes" id="UP000236732">
    <property type="component" value="Unassembled WGS sequence"/>
</dbReference>
<dbReference type="GO" id="GO:0009317">
    <property type="term" value="C:acetyl-CoA carboxylase complex"/>
    <property type="evidence" value="ECO:0007669"/>
    <property type="project" value="InterPro"/>
</dbReference>
<comment type="pathway">
    <text evidence="1">Lipid metabolism; fatty acid biosynthesis.</text>
</comment>
<evidence type="ECO:0000256" key="2">
    <source>
        <dbReference type="SAM" id="MobiDB-lite"/>
    </source>
</evidence>
<sequence>MMEKRDADGAALDAAVTAAKDLIGAMGQSPVSGVRVEADGAVVEIQGEAAAPSPAPVPDAPEPPEDRDSGLVEVKAPTVGVFYRRPAPDDPPFAEEGDHVGEGGQIGLVEAMKTYTPVKTAQAGVIEEFRAEDKQVIEYEEVLATLRPASGE</sequence>
<evidence type="ECO:0000259" key="3">
    <source>
        <dbReference type="Pfam" id="PF00364"/>
    </source>
</evidence>
<keyword evidence="5" id="KW-1185">Reference proteome</keyword>
<keyword evidence="1" id="KW-0275">Fatty acid biosynthesis</keyword>
<dbReference type="UniPathway" id="UPA00094"/>
<name>A0A1H6ECK3_9ACTN</name>
<dbReference type="Gene3D" id="2.40.50.100">
    <property type="match status" value="1"/>
</dbReference>
<keyword evidence="1" id="KW-0276">Fatty acid metabolism</keyword>
<comment type="function">
    <text evidence="1">This protein is a component of the acetyl coenzyme A carboxylase complex; first, biotin carboxylase catalyzes the carboxylation of the carrier protein and then the transcarboxylase transfers the carboxyl group to form malonyl-CoA.</text>
</comment>
<dbReference type="GO" id="GO:0003989">
    <property type="term" value="F:acetyl-CoA carboxylase activity"/>
    <property type="evidence" value="ECO:0007669"/>
    <property type="project" value="InterPro"/>
</dbReference>
<gene>
    <name evidence="4" type="ORF">SAMN05444920_10977</name>
</gene>
<dbReference type="AlphaFoldDB" id="A0A1H6ECK3"/>
<keyword evidence="1" id="KW-0444">Lipid biosynthesis</keyword>
<evidence type="ECO:0000256" key="1">
    <source>
        <dbReference type="RuleBase" id="RU364072"/>
    </source>
</evidence>
<keyword evidence="1" id="KW-0092">Biotin</keyword>
<dbReference type="EMBL" id="FNVT01000009">
    <property type="protein sequence ID" value="SEG95482.1"/>
    <property type="molecule type" value="Genomic_DNA"/>
</dbReference>
<dbReference type="RefSeq" id="WP_103959344.1">
    <property type="nucleotide sequence ID" value="NZ_FNVT01000009.1"/>
</dbReference>
<proteinExistence type="predicted"/>
<dbReference type="InterPro" id="IPR001249">
    <property type="entry name" value="AcCoA_biotinCC"/>
</dbReference>
<dbReference type="GO" id="GO:0006633">
    <property type="term" value="P:fatty acid biosynthetic process"/>
    <property type="evidence" value="ECO:0007669"/>
    <property type="project" value="UniProtKB-UniPathway"/>
</dbReference>
<dbReference type="PRINTS" id="PR01071">
    <property type="entry name" value="ACOABIOTINCC"/>
</dbReference>
<keyword evidence="1" id="KW-0443">Lipid metabolism</keyword>
<accession>A0A1H6ECK3</accession>
<reference evidence="4 5" key="1">
    <citation type="submission" date="2016-10" db="EMBL/GenBank/DDBJ databases">
        <authorList>
            <person name="de Groot N.N."/>
        </authorList>
    </citation>
    <scope>NUCLEOTIDE SEQUENCE [LARGE SCALE GENOMIC DNA]</scope>
    <source>
        <strain evidence="4 5">CGMCC 4.7037</strain>
    </source>
</reference>
<feature type="region of interest" description="Disordered" evidence="2">
    <location>
        <begin position="82"/>
        <end position="101"/>
    </location>
</feature>
<organism evidence="4 5">
    <name type="scientific">Nonomuraea solani</name>
    <dbReference type="NCBI Taxonomy" id="1144553"/>
    <lineage>
        <taxon>Bacteria</taxon>
        <taxon>Bacillati</taxon>
        <taxon>Actinomycetota</taxon>
        <taxon>Actinomycetes</taxon>
        <taxon>Streptosporangiales</taxon>
        <taxon>Streptosporangiaceae</taxon>
        <taxon>Nonomuraea</taxon>
    </lineage>
</organism>
<protein>
    <recommendedName>
        <fullName evidence="1">Biotin carboxyl carrier protein of acetyl-CoA carboxylase</fullName>
    </recommendedName>
</protein>
<evidence type="ECO:0000313" key="4">
    <source>
        <dbReference type="EMBL" id="SEG95482.1"/>
    </source>
</evidence>
<feature type="region of interest" description="Disordered" evidence="2">
    <location>
        <begin position="45"/>
        <end position="72"/>
    </location>
</feature>